<dbReference type="RefSeq" id="WP_154175140.1">
    <property type="nucleotide sequence ID" value="NZ_WJXZ01000006.1"/>
</dbReference>
<dbReference type="AlphaFoldDB" id="A0A7K0EIV8"/>
<accession>A0A7K0EIV8</accession>
<evidence type="ECO:0000313" key="2">
    <source>
        <dbReference type="EMBL" id="MRS61747.1"/>
    </source>
</evidence>
<keyword evidence="1" id="KW-0472">Membrane</keyword>
<comment type="caution">
    <text evidence="2">The sequence shown here is derived from an EMBL/GenBank/DDBJ whole genome shotgun (WGS) entry which is preliminary data.</text>
</comment>
<name>A0A7K0EIV8_9BACT</name>
<keyword evidence="1" id="KW-0812">Transmembrane</keyword>
<reference evidence="2 3" key="1">
    <citation type="journal article" date="2018" name="Antonie Van Leeuwenhoek">
        <title>Larkinella terrae sp. nov., isolated from soil on Jeju Island, South Korea.</title>
        <authorList>
            <person name="Ten L.N."/>
            <person name="Jeon J."/>
            <person name="Park S.J."/>
            <person name="Park S."/>
            <person name="Lee S.Y."/>
            <person name="Kim M.K."/>
            <person name="Jung H.Y."/>
        </authorList>
    </citation>
    <scope>NUCLEOTIDE SEQUENCE [LARGE SCALE GENOMIC DNA]</scope>
    <source>
        <strain evidence="2 3">KCTC 52001</strain>
    </source>
</reference>
<protein>
    <submittedName>
        <fullName evidence="2">Uncharacterized protein</fullName>
    </submittedName>
</protein>
<dbReference type="Proteomes" id="UP000441754">
    <property type="component" value="Unassembled WGS sequence"/>
</dbReference>
<dbReference type="EMBL" id="WJXZ01000006">
    <property type="protein sequence ID" value="MRS61747.1"/>
    <property type="molecule type" value="Genomic_DNA"/>
</dbReference>
<proteinExistence type="predicted"/>
<feature type="transmembrane region" description="Helical" evidence="1">
    <location>
        <begin position="7"/>
        <end position="26"/>
    </location>
</feature>
<organism evidence="2 3">
    <name type="scientific">Larkinella terrae</name>
    <dbReference type="NCBI Taxonomy" id="2025311"/>
    <lineage>
        <taxon>Bacteria</taxon>
        <taxon>Pseudomonadati</taxon>
        <taxon>Bacteroidota</taxon>
        <taxon>Cytophagia</taxon>
        <taxon>Cytophagales</taxon>
        <taxon>Spirosomataceae</taxon>
        <taxon>Larkinella</taxon>
    </lineage>
</organism>
<keyword evidence="1" id="KW-1133">Transmembrane helix</keyword>
<keyword evidence="3" id="KW-1185">Reference proteome</keyword>
<evidence type="ECO:0000313" key="3">
    <source>
        <dbReference type="Proteomes" id="UP000441754"/>
    </source>
</evidence>
<gene>
    <name evidence="2" type="ORF">GJJ30_10655</name>
</gene>
<sequence length="46" mass="5469">MKTLYRLEFAFCAMGFVALLLLSRLWPHREKETKTTGYTGENEMWV</sequence>
<evidence type="ECO:0000256" key="1">
    <source>
        <dbReference type="SAM" id="Phobius"/>
    </source>
</evidence>